<feature type="compositionally biased region" description="Basic and acidic residues" evidence="1">
    <location>
        <begin position="125"/>
        <end position="134"/>
    </location>
</feature>
<feature type="region of interest" description="Disordered" evidence="1">
    <location>
        <begin position="1120"/>
        <end position="1140"/>
    </location>
</feature>
<keyword evidence="2" id="KW-1133">Transmembrane helix</keyword>
<keyword evidence="2" id="KW-0812">Transmembrane</keyword>
<dbReference type="Proteomes" id="UP000298416">
    <property type="component" value="Unassembled WGS sequence"/>
</dbReference>
<evidence type="ECO:0000256" key="1">
    <source>
        <dbReference type="SAM" id="MobiDB-lite"/>
    </source>
</evidence>
<sequence>MRLLCSCISLRFLNFTGFPFLHFVSPLTTLYCTLACLFPFFFLSPKALAVEMEGGFSIRNAASFFFSREYASRMRSINVVKCWPFDGDFSEQTVKSLLPTIVVKRFTWWLDELSSETAQKLTIRSQKDTYERGETSSTSSAEEGVKVGKLKSLKGKMRATKKRSILEIFAVAPPAINGEKEGEEEDDDNNVGSNRALRKKKKMKNTDAILRKALRAVKKIKRKKVEKRGDKIGVSDKENRFKLKPRTQKSTGNSSLSCSKEVDTDIHDFSSIPKMKPRLQHLGLYKKLVPCNSSKFIEENRHLELPVRSILKNPDREFSLKQSKKCTLQLNPQKANKQVTFSENGEVLRLNRKPTKSVECFVKQKDCGSDVGNADYDVELEKDSTVLETSGSEDASTRTGKELGAGPETSEEFASFDVDSTTFGKQKYEGGYSTRSGWSDRRATCSFNPQWSGHGLADAPDNTMDVFSPRFLHMPHDGYYKNGNMKLMTTSSNTTCRRLNKDMGTPRPIFPPLCFKDYLRTHPDASVSHPSNMRGAYKLTQASPENTVENCAHSIHFQTFPRLSPNELFQTFSSLPVGSQTVDVHGKRINSIDEEFVGLPLNSQGELIVLNSSATREADYMMNSNVSGAQCIGLSLPSNAVSRFSGHDSEYRDLDSQTSSMGQLNLFPVESYVKENAISVLPSGLGIIESQRENHHLDFLQTNYHPFHSRAKTICRGENQVRRCSENEKFQSTMRLMGKEFEVGGRGIQGFEDGRMWKDKQIIDDLHYRNDPNEPSFRQLRETVFYPSEITVNHRSESMYPLPHFDNQTSSTCKSLFLTRTDDHAQKLYTGGLSSGTFSEVYNNKSLISEPYANGYESQLFTLELPTATAPYQEVRSDMNSSATHLKNKQNLNYSAKSSIKFPFMHPDLDGNANSSWPPRSSLGPHPSCFDVSERAAQLGNSQSYALGRNHPYLNPGASCGINGSVSFQPDDFCTPAPLGPVPYYSGVIPVSTMQRKLGNPNMIKERFKSRIGIRSLDIGKKLNAPFKPFKRPILGFHEGHQRAVGKPDSCVGFEDAVKGMEGAAFEPCSATQSPGFMMSDETIEDGQTIPPLVGSYVENARTSPIKITAGVKHVINPLRQKDHDSTRSTDHDISYQLLT</sequence>
<evidence type="ECO:0000313" key="4">
    <source>
        <dbReference type="Proteomes" id="UP000298416"/>
    </source>
</evidence>
<evidence type="ECO:0000313" key="3">
    <source>
        <dbReference type="EMBL" id="KAG6420730.1"/>
    </source>
</evidence>
<feature type="compositionally biased region" description="Basic and acidic residues" evidence="1">
    <location>
        <begin position="227"/>
        <end position="241"/>
    </location>
</feature>
<keyword evidence="4" id="KW-1185">Reference proteome</keyword>
<proteinExistence type="predicted"/>
<organism evidence="3">
    <name type="scientific">Salvia splendens</name>
    <name type="common">Scarlet sage</name>
    <dbReference type="NCBI Taxonomy" id="180675"/>
    <lineage>
        <taxon>Eukaryota</taxon>
        <taxon>Viridiplantae</taxon>
        <taxon>Streptophyta</taxon>
        <taxon>Embryophyta</taxon>
        <taxon>Tracheophyta</taxon>
        <taxon>Spermatophyta</taxon>
        <taxon>Magnoliopsida</taxon>
        <taxon>eudicotyledons</taxon>
        <taxon>Gunneridae</taxon>
        <taxon>Pentapetalae</taxon>
        <taxon>asterids</taxon>
        <taxon>lamiids</taxon>
        <taxon>Lamiales</taxon>
        <taxon>Lamiaceae</taxon>
        <taxon>Nepetoideae</taxon>
        <taxon>Mentheae</taxon>
        <taxon>Salviinae</taxon>
        <taxon>Salvia</taxon>
        <taxon>Salvia subgen. Calosphace</taxon>
        <taxon>core Calosphace</taxon>
    </lineage>
</organism>
<feature type="compositionally biased region" description="Basic and acidic residues" evidence="1">
    <location>
        <begin position="1120"/>
        <end position="1134"/>
    </location>
</feature>
<dbReference type="PANTHER" id="PTHR36892">
    <property type="entry name" value="OS01G0201800 PROTEIN"/>
    <property type="match status" value="1"/>
</dbReference>
<name>A0A8X8XVG0_SALSN</name>
<dbReference type="AlphaFoldDB" id="A0A8X8XVG0"/>
<accession>A0A8X8XVG0</accession>
<reference evidence="3" key="2">
    <citation type="submission" date="2020-08" db="EMBL/GenBank/DDBJ databases">
        <title>Plant Genome Project.</title>
        <authorList>
            <person name="Zhang R.-G."/>
        </authorList>
    </citation>
    <scope>NUCLEOTIDE SEQUENCE</scope>
    <source>
        <strain evidence="3">Huo1</strain>
        <tissue evidence="3">Leaf</tissue>
    </source>
</reference>
<protein>
    <submittedName>
        <fullName evidence="3">Uncharacterized protein</fullName>
    </submittedName>
</protein>
<feature type="region of interest" description="Disordered" evidence="1">
    <location>
        <begin position="124"/>
        <end position="143"/>
    </location>
</feature>
<feature type="region of interest" description="Disordered" evidence="1">
    <location>
        <begin position="178"/>
        <end position="204"/>
    </location>
</feature>
<feature type="region of interest" description="Disordered" evidence="1">
    <location>
        <begin position="383"/>
        <end position="409"/>
    </location>
</feature>
<evidence type="ECO:0000256" key="2">
    <source>
        <dbReference type="SAM" id="Phobius"/>
    </source>
</evidence>
<feature type="compositionally biased region" description="Polar residues" evidence="1">
    <location>
        <begin position="248"/>
        <end position="258"/>
    </location>
</feature>
<feature type="region of interest" description="Disordered" evidence="1">
    <location>
        <begin position="222"/>
        <end position="258"/>
    </location>
</feature>
<dbReference type="PANTHER" id="PTHR36892:SF1">
    <property type="entry name" value="OS05G0518200 PROTEIN"/>
    <property type="match status" value="1"/>
</dbReference>
<comment type="caution">
    <text evidence="3">The sequence shown here is derived from an EMBL/GenBank/DDBJ whole genome shotgun (WGS) entry which is preliminary data.</text>
</comment>
<feature type="transmembrane region" description="Helical" evidence="2">
    <location>
        <begin position="20"/>
        <end position="42"/>
    </location>
</feature>
<keyword evidence="2" id="KW-0472">Membrane</keyword>
<dbReference type="EMBL" id="PNBA02000006">
    <property type="protein sequence ID" value="KAG6420730.1"/>
    <property type="molecule type" value="Genomic_DNA"/>
</dbReference>
<gene>
    <name evidence="3" type="ORF">SASPL_117268</name>
</gene>
<reference evidence="3" key="1">
    <citation type="submission" date="2018-01" db="EMBL/GenBank/DDBJ databases">
        <authorList>
            <person name="Mao J.F."/>
        </authorList>
    </citation>
    <scope>NUCLEOTIDE SEQUENCE</scope>
    <source>
        <strain evidence="3">Huo1</strain>
        <tissue evidence="3">Leaf</tissue>
    </source>
</reference>